<keyword evidence="1" id="KW-1133">Transmembrane helix</keyword>
<keyword evidence="3" id="KW-1185">Reference proteome</keyword>
<proteinExistence type="predicted"/>
<keyword evidence="1" id="KW-0812">Transmembrane</keyword>
<evidence type="ECO:0000313" key="2">
    <source>
        <dbReference type="EMBL" id="CAJ1948367.1"/>
    </source>
</evidence>
<keyword evidence="1" id="KW-0472">Membrane</keyword>
<comment type="caution">
    <text evidence="2">The sequence shown here is derived from an EMBL/GenBank/DDBJ whole genome shotgun (WGS) entry which is preliminary data.</text>
</comment>
<sequence>MVAPYYISITGFTLKSIIYLPKFMSYSIPAEKQAAAAEGNLFTETTYIDGILHTLTAWKDKQSMRKYMLSGAHAKALKVSREIGEYSYGTKTYGYEAETIPNWKEARQIWEEKGTLHGKPIPTKAPTCKTTQHSKILFGGNLYVKILVACSAWFLLTKMKI</sequence>
<reference evidence="2" key="1">
    <citation type="submission" date="2023-08" db="EMBL/GenBank/DDBJ databases">
        <authorList>
            <person name="Audoor S."/>
            <person name="Bilcke G."/>
        </authorList>
    </citation>
    <scope>NUCLEOTIDE SEQUENCE</scope>
</reference>
<evidence type="ECO:0000313" key="3">
    <source>
        <dbReference type="Proteomes" id="UP001295423"/>
    </source>
</evidence>
<gene>
    <name evidence="2" type="ORF">CYCCA115_LOCUS11581</name>
</gene>
<feature type="transmembrane region" description="Helical" evidence="1">
    <location>
        <begin position="136"/>
        <end position="156"/>
    </location>
</feature>
<dbReference type="AlphaFoldDB" id="A0AAD2FPI9"/>
<name>A0AAD2FPI9_9STRA</name>
<evidence type="ECO:0000256" key="1">
    <source>
        <dbReference type="SAM" id="Phobius"/>
    </source>
</evidence>
<dbReference type="Proteomes" id="UP001295423">
    <property type="component" value="Unassembled WGS sequence"/>
</dbReference>
<accession>A0AAD2FPI9</accession>
<protein>
    <submittedName>
        <fullName evidence="2">Uncharacterized protein</fullName>
    </submittedName>
</protein>
<dbReference type="EMBL" id="CAKOGP040001747">
    <property type="protein sequence ID" value="CAJ1948367.1"/>
    <property type="molecule type" value="Genomic_DNA"/>
</dbReference>
<organism evidence="2 3">
    <name type="scientific">Cylindrotheca closterium</name>
    <dbReference type="NCBI Taxonomy" id="2856"/>
    <lineage>
        <taxon>Eukaryota</taxon>
        <taxon>Sar</taxon>
        <taxon>Stramenopiles</taxon>
        <taxon>Ochrophyta</taxon>
        <taxon>Bacillariophyta</taxon>
        <taxon>Bacillariophyceae</taxon>
        <taxon>Bacillariophycidae</taxon>
        <taxon>Bacillariales</taxon>
        <taxon>Bacillariaceae</taxon>
        <taxon>Cylindrotheca</taxon>
    </lineage>
</organism>